<evidence type="ECO:0000256" key="1">
    <source>
        <dbReference type="SAM" id="Phobius"/>
    </source>
</evidence>
<name>A0A3E0X1B9_9GAMM</name>
<evidence type="ECO:0000313" key="3">
    <source>
        <dbReference type="Proteomes" id="UP000256763"/>
    </source>
</evidence>
<reference evidence="3" key="1">
    <citation type="submission" date="2017-05" db="EMBL/GenBank/DDBJ databases">
        <authorList>
            <person name="Sharma S."/>
            <person name="Sidhu C."/>
            <person name="Pinnaka A.K."/>
        </authorList>
    </citation>
    <scope>NUCLEOTIDE SEQUENCE [LARGE SCALE GENOMIC DNA]</scope>
    <source>
        <strain evidence="3">AK93</strain>
    </source>
</reference>
<gene>
    <name evidence="2" type="ORF">CAL65_05150</name>
</gene>
<sequence>MFFGIVFFVFFLAALPASVMVLAGTRSVFSALHPMLLIGLIARLGWTYWCLYGCLILLNGSSSLVVALLWDKVPEAVLMAAWAFSSFYFMVIMYSLMGYVLYQHHDKLGYAPDAETGEDDADLALYKRFLAEGRYDAAREELRGILQSTPDNLELHRQFHRLCKLTGDKSSLRGHGNHFIPKLVAQERIREAVETYVSCKQLDPDFQLNEPSVYLPLARLLRDRRAFHEAIQLINGFHKRFPKHPSTPSLYLLAAQIFHTELSEPQRAEAILKFVQKYFPGNPEAASIAHYLHILETAPG</sequence>
<keyword evidence="1" id="KW-0472">Membrane</keyword>
<organism evidence="2 3">
    <name type="scientific">Alkalilimnicola ehrlichii</name>
    <dbReference type="NCBI Taxonomy" id="351052"/>
    <lineage>
        <taxon>Bacteria</taxon>
        <taxon>Pseudomonadati</taxon>
        <taxon>Pseudomonadota</taxon>
        <taxon>Gammaproteobacteria</taxon>
        <taxon>Chromatiales</taxon>
        <taxon>Ectothiorhodospiraceae</taxon>
        <taxon>Alkalilimnicola</taxon>
    </lineage>
</organism>
<comment type="caution">
    <text evidence="2">The sequence shown here is derived from an EMBL/GenBank/DDBJ whole genome shotgun (WGS) entry which is preliminary data.</text>
</comment>
<accession>A0A3E0X1B9</accession>
<protein>
    <recommendedName>
        <fullName evidence="4">Tetratricopeptide repeat protein</fullName>
    </recommendedName>
</protein>
<proteinExistence type="predicted"/>
<dbReference type="Proteomes" id="UP000256763">
    <property type="component" value="Unassembled WGS sequence"/>
</dbReference>
<dbReference type="SUPFAM" id="SSF48452">
    <property type="entry name" value="TPR-like"/>
    <property type="match status" value="1"/>
</dbReference>
<keyword evidence="3" id="KW-1185">Reference proteome</keyword>
<dbReference type="EMBL" id="NFZW01000004">
    <property type="protein sequence ID" value="RFA38229.1"/>
    <property type="molecule type" value="Genomic_DNA"/>
</dbReference>
<dbReference type="AlphaFoldDB" id="A0A3E0X1B9"/>
<dbReference type="InterPro" id="IPR011990">
    <property type="entry name" value="TPR-like_helical_dom_sf"/>
</dbReference>
<dbReference type="Gene3D" id="1.25.40.10">
    <property type="entry name" value="Tetratricopeptide repeat domain"/>
    <property type="match status" value="1"/>
</dbReference>
<feature type="transmembrane region" description="Helical" evidence="1">
    <location>
        <begin position="46"/>
        <end position="70"/>
    </location>
</feature>
<keyword evidence="1" id="KW-1133">Transmembrane helix</keyword>
<feature type="transmembrane region" description="Helical" evidence="1">
    <location>
        <begin position="77"/>
        <end position="102"/>
    </location>
</feature>
<keyword evidence="1" id="KW-0812">Transmembrane</keyword>
<evidence type="ECO:0000313" key="2">
    <source>
        <dbReference type="EMBL" id="RFA38229.1"/>
    </source>
</evidence>
<evidence type="ECO:0008006" key="4">
    <source>
        <dbReference type="Google" id="ProtNLM"/>
    </source>
</evidence>